<proteinExistence type="predicted"/>
<comment type="caution">
    <text evidence="4">The sequence shown here is derived from an EMBL/GenBank/DDBJ whole genome shotgun (WGS) entry which is preliminary data.</text>
</comment>
<evidence type="ECO:0000313" key="4">
    <source>
        <dbReference type="EMBL" id="PRP83581.1"/>
    </source>
</evidence>
<dbReference type="Proteomes" id="UP000241769">
    <property type="component" value="Unassembled WGS sequence"/>
</dbReference>
<dbReference type="SMART" id="SM00028">
    <property type="entry name" value="TPR"/>
    <property type="match status" value="14"/>
</dbReference>
<dbReference type="InterPro" id="IPR019734">
    <property type="entry name" value="TPR_rpt"/>
</dbReference>
<feature type="repeat" description="TPR" evidence="3">
    <location>
        <begin position="436"/>
        <end position="469"/>
    </location>
</feature>
<dbReference type="SUPFAM" id="SSF48452">
    <property type="entry name" value="TPR-like"/>
    <property type="match status" value="6"/>
</dbReference>
<keyword evidence="1" id="KW-0677">Repeat</keyword>
<dbReference type="STRING" id="1890364.A0A2P6NI20"/>
<keyword evidence="5" id="KW-1185">Reference proteome</keyword>
<feature type="repeat" description="TPR" evidence="3">
    <location>
        <begin position="1694"/>
        <end position="1727"/>
    </location>
</feature>
<dbReference type="OrthoDB" id="421075at2759"/>
<evidence type="ECO:0000256" key="2">
    <source>
        <dbReference type="ARBA" id="ARBA00022803"/>
    </source>
</evidence>
<dbReference type="Gene3D" id="1.25.40.10">
    <property type="entry name" value="Tetratricopeptide repeat domain"/>
    <property type="match status" value="6"/>
</dbReference>
<dbReference type="FunCoup" id="A0A2P6NI20">
    <property type="interactions" value="92"/>
</dbReference>
<protein>
    <submittedName>
        <fullName evidence="4">Tetratricopeptide repeat protein 37-like</fullName>
    </submittedName>
</protein>
<evidence type="ECO:0000256" key="3">
    <source>
        <dbReference type="PROSITE-ProRule" id="PRU00339"/>
    </source>
</evidence>
<dbReference type="PANTHER" id="PTHR15704">
    <property type="entry name" value="SUPERKILLER 3 PROTEIN-RELATED"/>
    <property type="match status" value="1"/>
</dbReference>
<sequence length="1747" mass="198655">MSELRGFLKAARESIEKKDYKEALKQCRGALKIDKKNYNAWLMVGKSSFESFISGGGKEEKDEEKMSPLEQADTAYRKAIEIDEANPFAWKGLMEVHNRSGDHVRLEPALVRMIQLTPEVRKSMEYRTKLAETLKKLGRHAEAIQTWREIIEIIKVEEDIAITVESALVQIAKILEENEAEAVEKEVDKRHAKVIKANLKSSKNVGKTEVQLVAEEAATRKEIQDTIHDERLSNRELDEIYAELTTLTDASPSVWIYGDKYIARMIARRRLSNGSNELKKAITAKCQGLLKRQYNSPFLYETLLTIQQEDGEGEREEKKLYPKLLHISPTNTMAQLWLGMALSDIYFQKYGDTPIDNQVQTQSELLKFNLNEEARNMISKGLKSYPTIIDGWTELAKLQLVNSLFQAVMESVKKGNSFIEKATRDTGGASFHRCSTSLHLVLGHTYHKWKKYEDAIQTYKKILEHFDSKCVPALKGLSSVTYDLKDYSSSLQWVQQIHTISPEDTEAILQHGKVLFVTGEIERAVEQLKSVLEKTKGEKTRVVADAHYWLGRSYYSLGGEYVRDKNLCHKHLLLSAQLNPNFSGNFSYLGHFYRDGGDVDKAKRCYQKAFSLNPLDTEAGISLADLYIENKQTSLAVNLYRTITSKSARVKWAWLRLAIYQLTQAEHDDAVVSFQAALREDSQDAISWQGLAETYRRQGKVVAALKAFTRAVEINPSLDYSQYQVASLQKLLGQSHESLNQFKNALQVHPNYLPALKGLGEAHLNNAIEAIQKGLYKNDHQAQENLDEAVKTLEYAVKFRKDIACLWKLLADSYTCYHRVPIITDRYTLSTKDGKELSVGYKRDLLEKLKKGEKAYEEAYQLNPSIVSVLYDLSINLYFQCKNSDDVEEMKSGMKRSRETMHRAIQASPNEHTFWNALGVIEETPQLQQNAFIRSIQLETRNPMAWNNLGALYLQHGKLAEAYRAYESALSVSSIQPAAWMGQGITTEFVGSRDALKKSSKLLKQAIALGTSGLAHQVHVSLGTVSMAMNEYSSASTALNMYTIREPFDSQGHLMLSLSLEGQGLFHQAEEHMRIARQLVRSEPSEPSAEIEPPSGVTLVDFRQSVPKEMKERHVSVNMARIRSAMRAKREDNELEGYLDEMCERYPEEAQLGMYTALLHNERGAPAKAVQVLEKLNQSNGTSDEDKKQALICLAIVSHKDGKDDKAKNYIAQWELKVYSVKKYPQDERSQQTLIALALLIKEFKIARTYLDKMYKTDPRIEAIYLLDLRYYLLQGMVEEGKRVLSKVIHLYPSHPSLWNRLNRMILDYNLGSSLLFNVSRNLLTPLVQSHESSKKKKKEEMQRNIHRYGSLHYSALLSRHNPTVIQSNEVTEATLRFGKVCGSFSYSSIDALRNVSSSLHRALHIDPSSLRSWYLLCLVKYSIAILSQNDSTWNVFDSTTRLVLSQYDHRKGLSKEEELFLRISLSDVTLHRSVQSVRSIDESVSELDKIPSELTSQEAHNSLSHLLHRQRARLCMARASLQKDKEEINRDAEKAITSYKTSLRHDLNNELSWQELAAAYEFIGCNNSSEQVLNKACDYFEPLPEKMKSAFTTLVRLSHHYVKSRKWPQVSSTIDRALALFPQSPVALLIKGLSLLKGNDLHNAEQCLQDAIYSDLKLPLSNLLLSRVHTQMNEDALAADDLFYELDNNKSSDAVLYHLGLVLKKQGKEGEAKSYFQRAFHMNPLQGVYLSGLSQLNVQTGNKGKK</sequence>
<dbReference type="InParanoid" id="A0A2P6NI20"/>
<dbReference type="SUPFAM" id="SSF81901">
    <property type="entry name" value="HCP-like"/>
    <property type="match status" value="1"/>
</dbReference>
<dbReference type="PROSITE" id="PS50005">
    <property type="entry name" value="TPR"/>
    <property type="match status" value="5"/>
</dbReference>
<dbReference type="Pfam" id="PF13181">
    <property type="entry name" value="TPR_8"/>
    <property type="match status" value="4"/>
</dbReference>
<accession>A0A2P6NI20</accession>
<dbReference type="PANTHER" id="PTHR15704:SF7">
    <property type="entry name" value="SUPERKILLER COMPLEX PROTEIN 3"/>
    <property type="match status" value="1"/>
</dbReference>
<keyword evidence="2 3" id="KW-0802">TPR repeat</keyword>
<dbReference type="Pfam" id="PF13432">
    <property type="entry name" value="TPR_16"/>
    <property type="match status" value="1"/>
</dbReference>
<feature type="repeat" description="TPR" evidence="3">
    <location>
        <begin position="583"/>
        <end position="616"/>
    </location>
</feature>
<evidence type="ECO:0000256" key="1">
    <source>
        <dbReference type="ARBA" id="ARBA00022737"/>
    </source>
</evidence>
<dbReference type="EMBL" id="MDYQ01000080">
    <property type="protein sequence ID" value="PRP83581.1"/>
    <property type="molecule type" value="Genomic_DNA"/>
</dbReference>
<dbReference type="InterPro" id="IPR011990">
    <property type="entry name" value="TPR-like_helical_dom_sf"/>
</dbReference>
<dbReference type="GO" id="GO:0006401">
    <property type="term" value="P:RNA catabolic process"/>
    <property type="evidence" value="ECO:0007669"/>
    <property type="project" value="InterPro"/>
</dbReference>
<gene>
    <name evidence="4" type="ORF">PROFUN_09130</name>
</gene>
<feature type="repeat" description="TPR" evidence="3">
    <location>
        <begin position="943"/>
        <end position="976"/>
    </location>
</feature>
<name>A0A2P6NI20_9EUKA</name>
<dbReference type="InterPro" id="IPR039226">
    <property type="entry name" value="Ski3/TTC37"/>
</dbReference>
<feature type="repeat" description="TPR" evidence="3">
    <location>
        <begin position="685"/>
        <end position="718"/>
    </location>
</feature>
<organism evidence="4 5">
    <name type="scientific">Planoprotostelium fungivorum</name>
    <dbReference type="NCBI Taxonomy" id="1890364"/>
    <lineage>
        <taxon>Eukaryota</taxon>
        <taxon>Amoebozoa</taxon>
        <taxon>Evosea</taxon>
        <taxon>Variosea</taxon>
        <taxon>Cavosteliida</taxon>
        <taxon>Cavosteliaceae</taxon>
        <taxon>Planoprotostelium</taxon>
    </lineage>
</organism>
<dbReference type="GO" id="GO:0055087">
    <property type="term" value="C:Ski complex"/>
    <property type="evidence" value="ECO:0007669"/>
    <property type="project" value="InterPro"/>
</dbReference>
<reference evidence="4 5" key="1">
    <citation type="journal article" date="2018" name="Genome Biol. Evol.">
        <title>Multiple Roots of Fruiting Body Formation in Amoebozoa.</title>
        <authorList>
            <person name="Hillmann F."/>
            <person name="Forbes G."/>
            <person name="Novohradska S."/>
            <person name="Ferling I."/>
            <person name="Riege K."/>
            <person name="Groth M."/>
            <person name="Westermann M."/>
            <person name="Marz M."/>
            <person name="Spaller T."/>
            <person name="Winckler T."/>
            <person name="Schaap P."/>
            <person name="Glockner G."/>
        </authorList>
    </citation>
    <scope>NUCLEOTIDE SEQUENCE [LARGE SCALE GENOMIC DNA]</scope>
    <source>
        <strain evidence="4 5">Jena</strain>
    </source>
</reference>
<evidence type="ECO:0000313" key="5">
    <source>
        <dbReference type="Proteomes" id="UP000241769"/>
    </source>
</evidence>